<dbReference type="RefSeq" id="WP_093349401.1">
    <property type="nucleotide sequence ID" value="NZ_FOUY01000028.1"/>
</dbReference>
<dbReference type="InterPro" id="IPR025358">
    <property type="entry name" value="DUF4262"/>
</dbReference>
<dbReference type="STRING" id="260086.SAMN05216207_102823"/>
<proteinExistence type="predicted"/>
<dbReference type="Pfam" id="PF14081">
    <property type="entry name" value="DUF4262"/>
    <property type="match status" value="1"/>
</dbReference>
<dbReference type="AlphaFoldDB" id="A0A1I5DYU6"/>
<evidence type="ECO:0008006" key="3">
    <source>
        <dbReference type="Google" id="ProtNLM"/>
    </source>
</evidence>
<protein>
    <recommendedName>
        <fullName evidence="3">DUF4262 domain-containing protein</fullName>
    </recommendedName>
</protein>
<reference evidence="1 2" key="1">
    <citation type="submission" date="2016-10" db="EMBL/GenBank/DDBJ databases">
        <authorList>
            <person name="de Groot N.N."/>
        </authorList>
    </citation>
    <scope>NUCLEOTIDE SEQUENCE [LARGE SCALE GENOMIC DNA]</scope>
    <source>
        <strain evidence="1 2">CGMCC 4.1877</strain>
    </source>
</reference>
<accession>A0A1I5DYU6</accession>
<dbReference type="OrthoDB" id="511192at2"/>
<name>A0A1I5DYU6_PSUAM</name>
<sequence length="160" mass="17967">MCEVCCEVCRGRSRDDVDRDTVRSIERYGWAVQAVGGDRLHPPWAYTVGLHLYGQPELVVTGMAARRAHTLLNERAEHHVRHTGEPPVPGTGMSLRDGPTIEFVELPHPDAHLFTAVRLLGPGVRAVQIVWADDRGRWPWERGFRGRRGGQPVLGPRGRR</sequence>
<organism evidence="1 2">
    <name type="scientific">Pseudonocardia ammonioxydans</name>
    <dbReference type="NCBI Taxonomy" id="260086"/>
    <lineage>
        <taxon>Bacteria</taxon>
        <taxon>Bacillati</taxon>
        <taxon>Actinomycetota</taxon>
        <taxon>Actinomycetes</taxon>
        <taxon>Pseudonocardiales</taxon>
        <taxon>Pseudonocardiaceae</taxon>
        <taxon>Pseudonocardia</taxon>
    </lineage>
</organism>
<dbReference type="Proteomes" id="UP000199614">
    <property type="component" value="Unassembled WGS sequence"/>
</dbReference>
<evidence type="ECO:0000313" key="2">
    <source>
        <dbReference type="Proteomes" id="UP000199614"/>
    </source>
</evidence>
<keyword evidence="2" id="KW-1185">Reference proteome</keyword>
<evidence type="ECO:0000313" key="1">
    <source>
        <dbReference type="EMBL" id="SFO04372.1"/>
    </source>
</evidence>
<gene>
    <name evidence="1" type="ORF">SAMN05216207_102823</name>
</gene>
<dbReference type="EMBL" id="FOUY01000028">
    <property type="protein sequence ID" value="SFO04372.1"/>
    <property type="molecule type" value="Genomic_DNA"/>
</dbReference>